<proteinExistence type="predicted"/>
<dbReference type="EMBL" id="CP061800">
    <property type="protein sequence ID" value="QTA91358.1"/>
    <property type="molecule type" value="Genomic_DNA"/>
</dbReference>
<evidence type="ECO:0000313" key="1">
    <source>
        <dbReference type="EMBL" id="QTA91358.1"/>
    </source>
</evidence>
<name>A0A975BTK5_9BACT</name>
<dbReference type="Proteomes" id="UP000663722">
    <property type="component" value="Chromosome"/>
</dbReference>
<dbReference type="AlphaFoldDB" id="A0A975BTK5"/>
<accession>A0A975BTK5</accession>
<protein>
    <submittedName>
        <fullName evidence="1">Uncharacterized protein</fullName>
    </submittedName>
</protein>
<evidence type="ECO:0000313" key="2">
    <source>
        <dbReference type="Proteomes" id="UP000663722"/>
    </source>
</evidence>
<gene>
    <name evidence="1" type="ORF">dnm_074230</name>
</gene>
<sequence length="50" mass="5903">MNSSHADKLEIYVPNMSQLLFRQLHRKVMVLYNLILFLKISLLPDTKVQC</sequence>
<organism evidence="1 2">
    <name type="scientific">Desulfonema magnum</name>
    <dbReference type="NCBI Taxonomy" id="45655"/>
    <lineage>
        <taxon>Bacteria</taxon>
        <taxon>Pseudomonadati</taxon>
        <taxon>Thermodesulfobacteriota</taxon>
        <taxon>Desulfobacteria</taxon>
        <taxon>Desulfobacterales</taxon>
        <taxon>Desulfococcaceae</taxon>
        <taxon>Desulfonema</taxon>
    </lineage>
</organism>
<dbReference type="KEGG" id="dmm:dnm_074230"/>
<reference evidence="1" key="1">
    <citation type="journal article" date="2021" name="Microb. Physiol.">
        <title>Proteogenomic Insights into the Physiology of Marine, Sulfate-Reducing, Filamentous Desulfonema limicola and Desulfonema magnum.</title>
        <authorList>
            <person name="Schnaars V."/>
            <person name="Wohlbrand L."/>
            <person name="Scheve S."/>
            <person name="Hinrichs C."/>
            <person name="Reinhardt R."/>
            <person name="Rabus R."/>
        </authorList>
    </citation>
    <scope>NUCLEOTIDE SEQUENCE</scope>
    <source>
        <strain evidence="1">4be13</strain>
    </source>
</reference>
<keyword evidence="2" id="KW-1185">Reference proteome</keyword>